<gene>
    <name evidence="1" type="ORF">BA062_36530</name>
</gene>
<keyword evidence="2" id="KW-1185">Reference proteome</keyword>
<proteinExistence type="predicted"/>
<accession>A0A318LGH4</accession>
<dbReference type="OrthoDB" id="3393373at2"/>
<dbReference type="EMBL" id="MASU01000023">
    <property type="protein sequence ID" value="PXY17966.1"/>
    <property type="molecule type" value="Genomic_DNA"/>
</dbReference>
<evidence type="ECO:0000313" key="2">
    <source>
        <dbReference type="Proteomes" id="UP000247892"/>
    </source>
</evidence>
<reference evidence="1 2" key="1">
    <citation type="submission" date="2016-07" db="EMBL/GenBank/DDBJ databases">
        <title>Draft genome sequence of Prauserella sp. YIM 121212, isolated from alkaline soil.</title>
        <authorList>
            <person name="Ruckert C."/>
            <person name="Albersmeier A."/>
            <person name="Jiang C.-L."/>
            <person name="Jiang Y."/>
            <person name="Kalinowski J."/>
            <person name="Schneider O."/>
            <person name="Winkler A."/>
            <person name="Zotchev S.B."/>
        </authorList>
    </citation>
    <scope>NUCLEOTIDE SEQUENCE [LARGE SCALE GENOMIC DNA]</scope>
    <source>
        <strain evidence="1 2">YIM 121212</strain>
    </source>
</reference>
<comment type="caution">
    <text evidence="1">The sequence shown here is derived from an EMBL/GenBank/DDBJ whole genome shotgun (WGS) entry which is preliminary data.</text>
</comment>
<protein>
    <submittedName>
        <fullName evidence="1">Uncharacterized protein</fullName>
    </submittedName>
</protein>
<dbReference type="RefSeq" id="WP_110343823.1">
    <property type="nucleotide sequence ID" value="NZ_JBHVKT010000065.1"/>
</dbReference>
<evidence type="ECO:0000313" key="1">
    <source>
        <dbReference type="EMBL" id="PXY17966.1"/>
    </source>
</evidence>
<dbReference type="Proteomes" id="UP000247892">
    <property type="component" value="Unassembled WGS sequence"/>
</dbReference>
<sequence>MPGYEVISSAVRAEAPKWDEFTEVVKTTRAFIQGATLERTAFFVLTPTAGIEINLAPETHQQAYEKVRTYMDSVLQGAEVEFPQIGDALIKAANKYDQAEEEVEFDLNEIWTINNEFHKPAKQHG</sequence>
<name>A0A318LGH4_9PSEU</name>
<dbReference type="AlphaFoldDB" id="A0A318LGH4"/>
<organism evidence="1 2">
    <name type="scientific">Prauserella flavalba</name>
    <dbReference type="NCBI Taxonomy" id="1477506"/>
    <lineage>
        <taxon>Bacteria</taxon>
        <taxon>Bacillati</taxon>
        <taxon>Actinomycetota</taxon>
        <taxon>Actinomycetes</taxon>
        <taxon>Pseudonocardiales</taxon>
        <taxon>Pseudonocardiaceae</taxon>
        <taxon>Prauserella</taxon>
    </lineage>
</organism>